<organism evidence="3 4">
    <name type="scientific">Alcaligenes xylosoxydans xylosoxydans</name>
    <name type="common">Achromobacter xylosoxidans</name>
    <dbReference type="NCBI Taxonomy" id="85698"/>
    <lineage>
        <taxon>Bacteria</taxon>
        <taxon>Pseudomonadati</taxon>
        <taxon>Pseudomonadota</taxon>
        <taxon>Betaproteobacteria</taxon>
        <taxon>Burkholderiales</taxon>
        <taxon>Alcaligenaceae</taxon>
        <taxon>Achromobacter</taxon>
    </lineage>
</organism>
<gene>
    <name evidence="3" type="ORF">DY367_17825</name>
</gene>
<dbReference type="InterPro" id="IPR011050">
    <property type="entry name" value="Pectin_lyase_fold/virulence"/>
</dbReference>
<dbReference type="InterPro" id="IPR012334">
    <property type="entry name" value="Pectin_lyas_fold"/>
</dbReference>
<dbReference type="Pfam" id="PF13229">
    <property type="entry name" value="Beta_helix"/>
    <property type="match status" value="1"/>
</dbReference>
<reference evidence="3 4" key="1">
    <citation type="submission" date="2018-08" db="EMBL/GenBank/DDBJ databases">
        <title>Achromobacter xylosoxidans Genome sequencing and assembly.</title>
        <authorList>
            <person name="Wang R."/>
            <person name="Rensing C."/>
            <person name="Li Y."/>
        </authorList>
    </citation>
    <scope>NUCLEOTIDE SEQUENCE [LARGE SCALE GENOMIC DNA]</scope>
    <source>
        <strain evidence="3 4">GD003A</strain>
    </source>
</reference>
<evidence type="ECO:0000313" key="4">
    <source>
        <dbReference type="Proteomes" id="UP000285324"/>
    </source>
</evidence>
<evidence type="ECO:0000256" key="1">
    <source>
        <dbReference type="SAM" id="MobiDB-lite"/>
    </source>
</evidence>
<dbReference type="EMBL" id="QVXO01000027">
    <property type="protein sequence ID" value="RPJ90359.1"/>
    <property type="molecule type" value="Genomic_DNA"/>
</dbReference>
<feature type="domain" description="Right handed beta helix" evidence="2">
    <location>
        <begin position="113"/>
        <end position="268"/>
    </location>
</feature>
<comment type="caution">
    <text evidence="3">The sequence shown here is derived from an EMBL/GenBank/DDBJ whole genome shotgun (WGS) entry which is preliminary data.</text>
</comment>
<feature type="region of interest" description="Disordered" evidence="1">
    <location>
        <begin position="24"/>
        <end position="48"/>
    </location>
</feature>
<evidence type="ECO:0000313" key="3">
    <source>
        <dbReference type="EMBL" id="RPJ90359.1"/>
    </source>
</evidence>
<dbReference type="OrthoDB" id="73182at506"/>
<dbReference type="RefSeq" id="WP_118933186.1">
    <property type="nucleotide sequence ID" value="NZ_CP061008.1"/>
</dbReference>
<evidence type="ECO:0000259" key="2">
    <source>
        <dbReference type="Pfam" id="PF13229"/>
    </source>
</evidence>
<proteinExistence type="predicted"/>
<sequence length="602" mass="62840">MTIRTLSLQQLKRSAENSAALKHHVDDDAAVLPEPRTSSAPDNMAGHSVQVQDHGPIADGTLHTLAERYATLSAAQVDYPFITSLAESIDGAAIQAALDAAFNSGLGQVQCAGGTYVINSSIRMRAGVELVGDGKTVITQPDGLNLLILIDFGFAHGAGLRGCTVNGNRGNNAADYNAVLVHVRGADDATVRDNVLVGSCGYGITCSAARMSVVGNHIEDTFMHAIGVYGFVGQEARHLILQNRIVRPGAGAILLGAADYTIISNNTIYSPIIGGRDARLRVNLTGAAVTWISGPKFTNVRVGEVLVIDGGREFRIMARISDTQLTIDPEGSSPALTNELATIGCGDLIGVMSQFCRITDNVLVGGATFGIGCTVGGNAVSTVGNEIMGNTLRGQGKHALVVGWDVGAGGVYDTVLRGNMVYNAGDAGGNSTYDRIPIFLFGQTLGKVGGVLVEGNYIVGPDGDSRCPYWLGTDLKLEYGSVLVGRNHSIRMLNPGIFNDVVAVSLSGWGDAASATEIVSYGHSVRMKINCAGSGFTAGPSFTIHKICDSAEQPAMVKADITTTTGALGQMWGEQSTALGQWRATYYGTPAAGNAFVITTRA</sequence>
<dbReference type="Proteomes" id="UP000285324">
    <property type="component" value="Unassembled WGS sequence"/>
</dbReference>
<accession>A0A424WAJ2</accession>
<dbReference type="SUPFAM" id="SSF51126">
    <property type="entry name" value="Pectin lyase-like"/>
    <property type="match status" value="1"/>
</dbReference>
<protein>
    <submittedName>
        <fullName evidence="3">Right-handed parallel beta-helix repeat-containing protein</fullName>
    </submittedName>
</protein>
<dbReference type="Gene3D" id="2.160.20.10">
    <property type="entry name" value="Single-stranded right-handed beta-helix, Pectin lyase-like"/>
    <property type="match status" value="1"/>
</dbReference>
<dbReference type="AlphaFoldDB" id="A0A424WAJ2"/>
<dbReference type="InterPro" id="IPR039448">
    <property type="entry name" value="Beta_helix"/>
</dbReference>
<name>A0A424WAJ2_ALCXX</name>